<feature type="compositionally biased region" description="Low complexity" evidence="9">
    <location>
        <begin position="135"/>
        <end position="150"/>
    </location>
</feature>
<evidence type="ECO:0000256" key="7">
    <source>
        <dbReference type="ARBA" id="ARBA00075884"/>
    </source>
</evidence>
<dbReference type="InterPro" id="IPR059049">
    <property type="entry name" value="TSEN34_N"/>
</dbReference>
<dbReference type="EMBL" id="MSZU01000080">
    <property type="protein sequence ID" value="OMP86364.1"/>
    <property type="molecule type" value="Genomic_DNA"/>
</dbReference>
<comment type="similarity">
    <text evidence="1">Belongs to the tRNA-intron endonuclease family.</text>
</comment>
<protein>
    <recommendedName>
        <fullName evidence="2">tRNA-intron lyase</fullName>
        <ecNumber evidence="2">4.6.1.16</ecNumber>
    </recommendedName>
    <alternativeName>
        <fullName evidence="7 8">tRNA-intron endonuclease SEN34</fullName>
    </alternativeName>
</protein>
<keyword evidence="12" id="KW-0255">Endonuclease</keyword>
<feature type="region of interest" description="Disordered" evidence="9">
    <location>
        <begin position="381"/>
        <end position="417"/>
    </location>
</feature>
<evidence type="ECO:0000313" key="12">
    <source>
        <dbReference type="EMBL" id="OMP86364.1"/>
    </source>
</evidence>
<feature type="compositionally biased region" description="Polar residues" evidence="9">
    <location>
        <begin position="100"/>
        <end position="117"/>
    </location>
</feature>
<dbReference type="PANTHER" id="PTHR13070">
    <property type="entry name" value="TRNA-SPLICING ENDONUCLEASE SUBUNIT SEN34-RELATED"/>
    <property type="match status" value="1"/>
</dbReference>
<gene>
    <name evidence="12" type="ORF">BK809_0003534</name>
</gene>
<evidence type="ECO:0000256" key="1">
    <source>
        <dbReference type="ARBA" id="ARBA00008078"/>
    </source>
</evidence>
<comment type="catalytic activity">
    <reaction evidence="5">
        <text>pretRNA = a 3'-half-tRNA molecule with a 5'-OH end + a 5'-half-tRNA molecule with a 2',3'-cyclic phosphate end + an intron with a 2',3'-cyclic phosphate and a 5'-hydroxyl terminus.</text>
        <dbReference type="EC" id="4.6.1.16"/>
    </reaction>
</comment>
<evidence type="ECO:0000256" key="3">
    <source>
        <dbReference type="ARBA" id="ARBA00022694"/>
    </source>
</evidence>
<dbReference type="FunFam" id="3.40.1350.10:FF:000008">
    <property type="entry name" value="tRNA-splicing endonuclease subunit Sen34"/>
    <property type="match status" value="1"/>
</dbReference>
<feature type="domain" description="tRNA intron endonuclease catalytic" evidence="10">
    <location>
        <begin position="470"/>
        <end position="541"/>
    </location>
</feature>
<dbReference type="OrthoDB" id="48041at2759"/>
<dbReference type="PANTHER" id="PTHR13070:SF0">
    <property type="entry name" value="TRNA-SPLICING ENDONUCLEASE SUBUNIT SEN34"/>
    <property type="match status" value="1"/>
</dbReference>
<evidence type="ECO:0000259" key="11">
    <source>
        <dbReference type="Pfam" id="PF26577"/>
    </source>
</evidence>
<dbReference type="STRING" id="420778.A0A1S8BFQ7"/>
<feature type="compositionally biased region" description="Basic and acidic residues" evidence="9">
    <location>
        <begin position="118"/>
        <end position="132"/>
    </location>
</feature>
<dbReference type="GO" id="GO:0000213">
    <property type="term" value="F:tRNA-intron lyase activity"/>
    <property type="evidence" value="ECO:0007669"/>
    <property type="project" value="UniProtKB-EC"/>
</dbReference>
<evidence type="ECO:0000256" key="9">
    <source>
        <dbReference type="SAM" id="MobiDB-lite"/>
    </source>
</evidence>
<organism evidence="12 13">
    <name type="scientific">Diplodia seriata</name>
    <dbReference type="NCBI Taxonomy" id="420778"/>
    <lineage>
        <taxon>Eukaryota</taxon>
        <taxon>Fungi</taxon>
        <taxon>Dikarya</taxon>
        <taxon>Ascomycota</taxon>
        <taxon>Pezizomycotina</taxon>
        <taxon>Dothideomycetes</taxon>
        <taxon>Dothideomycetes incertae sedis</taxon>
        <taxon>Botryosphaeriales</taxon>
        <taxon>Botryosphaeriaceae</taxon>
        <taxon>Diplodia</taxon>
    </lineage>
</organism>
<feature type="region of interest" description="Disordered" evidence="9">
    <location>
        <begin position="231"/>
        <end position="265"/>
    </location>
</feature>
<feature type="domain" description="TSEN34 N-terminal" evidence="11">
    <location>
        <begin position="263"/>
        <end position="332"/>
    </location>
</feature>
<evidence type="ECO:0000256" key="5">
    <source>
        <dbReference type="ARBA" id="ARBA00034031"/>
    </source>
</evidence>
<dbReference type="GO" id="GO:0000379">
    <property type="term" value="P:tRNA-type intron splice site recognition and cleavage"/>
    <property type="evidence" value="ECO:0007669"/>
    <property type="project" value="TreeGrafter"/>
</dbReference>
<proteinExistence type="inferred from homology"/>
<evidence type="ECO:0000256" key="2">
    <source>
        <dbReference type="ARBA" id="ARBA00012573"/>
    </source>
</evidence>
<comment type="function">
    <text evidence="6">Constitutes one of the two catalytic subunit of the tRNA-splicing endonuclease complex, a complex responsible for identification and cleavage of the splice sites in pre-tRNA. It cleaves pre-tRNA at the 5'- and 3'-splice sites to release the intron. The products are an intron and two tRNA half-molecules bearing 2',3'-cyclic phosphate and 5'-OH termini. There are no conserved sequences at the splice sites, but the intron is invariably located at the same site in the gene, placing the splice sites an invariant distance from the constant structural features of the tRNA body. It probably carries the active site for 3'-splice site cleavage.</text>
</comment>
<accession>A0A1S8BFQ7</accession>
<feature type="region of interest" description="Disordered" evidence="9">
    <location>
        <begin position="448"/>
        <end position="467"/>
    </location>
</feature>
<dbReference type="InterPro" id="IPR011856">
    <property type="entry name" value="tRNA_endonuc-like_dom_sf"/>
</dbReference>
<sequence>MSGLGLDHVFPFPRDDAVMVSSESPEASEGVRTPQVVINDSKETSNQRPSPEKGQLGEGSPGSLAHVFPWQRSPSPPFDQGGMETGMQVFEPFDIGDMTPTPSEWSDGQFSSAQQSPEWRRKEAVFRPDRAPTPRSVSAASASQLRALAQPEPTSAPRSEPAIPDEELLPTPIAEEKFAPLASAADESQLAVEDDGSTEEPASPVLNVIEDLQAQNDIPVPSSSLDAVPQETLSNAQPEQPQPQQEIGAERAESPEAPPPSPVPISRIANRYMLYDTDDISYLRRAHNICGVLIGTLPSHPQQNVFLGTPLELMPEEARRLVEIGAAYIVDDIERHKTGVLGLGEAERKALLKALQKQGVEASRANQQKADDIKKEAMKKNADKIEKARKAKQEKQQQQEQMAAQDNAGSEDAESSLFASEATIRPASPAPSQAPSLVAPEDRFYITPSTSHLPLPTSPPERKEPPKVPRSYPLFAYLHSRGFFMSPGLRFGCQYCVYPGDPLRFHSHYLAVGMGWDDEFDLMQLVGGGRLGTGVKKGFLVGGKERKAGQVDDKEEDSADGVRAFSIEWSGM</sequence>
<evidence type="ECO:0000256" key="4">
    <source>
        <dbReference type="ARBA" id="ARBA00023239"/>
    </source>
</evidence>
<keyword evidence="4" id="KW-0456">Lyase</keyword>
<dbReference type="EC" id="4.6.1.16" evidence="2"/>
<feature type="compositionally biased region" description="Basic and acidic residues" evidence="9">
    <location>
        <begin position="381"/>
        <end position="397"/>
    </location>
</feature>
<dbReference type="InterPro" id="IPR006677">
    <property type="entry name" value="tRNA_intron_Endonuc_cat-like"/>
</dbReference>
<keyword evidence="12" id="KW-0378">Hydrolase</keyword>
<name>A0A1S8BFQ7_9PEZI</name>
<evidence type="ECO:0000256" key="8">
    <source>
        <dbReference type="ARBA" id="ARBA00076724"/>
    </source>
</evidence>
<dbReference type="AlphaFoldDB" id="A0A1S8BFQ7"/>
<dbReference type="CDD" id="cd22363">
    <property type="entry name" value="tRNA-intron_lyase_C"/>
    <property type="match status" value="1"/>
</dbReference>
<dbReference type="GO" id="GO:0003676">
    <property type="term" value="F:nucleic acid binding"/>
    <property type="evidence" value="ECO:0007669"/>
    <property type="project" value="InterPro"/>
</dbReference>
<dbReference type="GO" id="GO:0005634">
    <property type="term" value="C:nucleus"/>
    <property type="evidence" value="ECO:0007669"/>
    <property type="project" value="UniProtKB-ARBA"/>
</dbReference>
<dbReference type="SUPFAM" id="SSF53032">
    <property type="entry name" value="tRNA-intron endonuclease catalytic domain-like"/>
    <property type="match status" value="1"/>
</dbReference>
<comment type="caution">
    <text evidence="12">The sequence shown here is derived from an EMBL/GenBank/DDBJ whole genome shotgun (WGS) entry which is preliminary data.</text>
</comment>
<dbReference type="Proteomes" id="UP000190776">
    <property type="component" value="Unassembled WGS sequence"/>
</dbReference>
<keyword evidence="3" id="KW-0819">tRNA processing</keyword>
<dbReference type="InterPro" id="IPR036167">
    <property type="entry name" value="tRNA_intron_Endo_cat-like_sf"/>
</dbReference>
<reference evidence="12 13" key="1">
    <citation type="submission" date="2017-01" db="EMBL/GenBank/DDBJ databases">
        <title>Draft genome sequence of Diplodia seriata F98.1, a fungal species involved in grapevine trunk diseases.</title>
        <authorList>
            <person name="Robert-Siegwald G."/>
            <person name="Vallet J."/>
            <person name="Abou-Mansour E."/>
            <person name="Xu J."/>
            <person name="Rey P."/>
            <person name="Bertsch C."/>
            <person name="Rego C."/>
            <person name="Larignon P."/>
            <person name="Fontaine F."/>
            <person name="Lebrun M.-H."/>
        </authorList>
    </citation>
    <scope>NUCLEOTIDE SEQUENCE [LARGE SCALE GENOMIC DNA]</scope>
    <source>
        <strain evidence="12 13">F98.1</strain>
    </source>
</reference>
<dbReference type="Pfam" id="PF26577">
    <property type="entry name" value="TSEN34_N"/>
    <property type="match status" value="1"/>
</dbReference>
<dbReference type="Pfam" id="PF01974">
    <property type="entry name" value="tRNA_int_endo"/>
    <property type="match status" value="1"/>
</dbReference>
<feature type="compositionally biased region" description="Low complexity" evidence="9">
    <location>
        <begin position="237"/>
        <end position="246"/>
    </location>
</feature>
<keyword evidence="12" id="KW-0540">Nuclease</keyword>
<evidence type="ECO:0000313" key="13">
    <source>
        <dbReference type="Proteomes" id="UP000190776"/>
    </source>
</evidence>
<evidence type="ECO:0000259" key="10">
    <source>
        <dbReference type="Pfam" id="PF01974"/>
    </source>
</evidence>
<dbReference type="Gene3D" id="3.40.1350.10">
    <property type="match status" value="1"/>
</dbReference>
<evidence type="ECO:0000256" key="6">
    <source>
        <dbReference type="ARBA" id="ARBA00059865"/>
    </source>
</evidence>
<feature type="region of interest" description="Disordered" evidence="9">
    <location>
        <begin position="1"/>
        <end position="202"/>
    </location>
</feature>